<dbReference type="GO" id="GO:0016757">
    <property type="term" value="F:glycosyltransferase activity"/>
    <property type="evidence" value="ECO:0007669"/>
    <property type="project" value="UniProtKB-UniRule"/>
</dbReference>
<evidence type="ECO:0000256" key="6">
    <source>
        <dbReference type="ARBA" id="ARBA00022989"/>
    </source>
</evidence>
<dbReference type="GO" id="GO:0016020">
    <property type="term" value="C:membrane"/>
    <property type="evidence" value="ECO:0007669"/>
    <property type="project" value="UniProtKB-SubCell"/>
</dbReference>
<evidence type="ECO:0000313" key="10">
    <source>
        <dbReference type="Proteomes" id="UP000005237"/>
    </source>
</evidence>
<name>A0A8R1HNJ4_CAEJA</name>
<comment type="similarity">
    <text evidence="2 8">Belongs to the glycosyltransferase 92 family.</text>
</comment>
<evidence type="ECO:0000256" key="1">
    <source>
        <dbReference type="ARBA" id="ARBA00004167"/>
    </source>
</evidence>
<dbReference type="PANTHER" id="PTHR21461:SF40">
    <property type="entry name" value="GLYCOSYLTRANSFERASE FAMILY 92 PROTEIN"/>
    <property type="match status" value="1"/>
</dbReference>
<dbReference type="Pfam" id="PF01697">
    <property type="entry name" value="Glyco_transf_92"/>
    <property type="match status" value="1"/>
</dbReference>
<dbReference type="InterPro" id="IPR008166">
    <property type="entry name" value="Glyco_transf_92"/>
</dbReference>
<keyword evidence="6" id="KW-1133">Transmembrane helix</keyword>
<evidence type="ECO:0000256" key="8">
    <source>
        <dbReference type="RuleBase" id="RU366017"/>
    </source>
</evidence>
<evidence type="ECO:0000313" key="9">
    <source>
        <dbReference type="EnsemblMetazoa" id="CJA04265.1"/>
    </source>
</evidence>
<keyword evidence="5" id="KW-0812">Transmembrane</keyword>
<keyword evidence="4 8" id="KW-0808">Transferase</keyword>
<dbReference type="GO" id="GO:0005737">
    <property type="term" value="C:cytoplasm"/>
    <property type="evidence" value="ECO:0007669"/>
    <property type="project" value="TreeGrafter"/>
</dbReference>
<keyword evidence="7" id="KW-0472">Membrane</keyword>
<evidence type="ECO:0000256" key="2">
    <source>
        <dbReference type="ARBA" id="ARBA00007647"/>
    </source>
</evidence>
<dbReference type="EC" id="2.4.1.-" evidence="8"/>
<sequence length="167" mass="20232">MPPYISELSFSTNRVLKTEVLPSKYSNMSSLLSEMMFLKYNKTTEISWYNLKGIIRPELVGSLFFHWSYRQFNQTKVMSVPKRFAHIRHYRSTNKNALNGDWQTFYSRERKETKLESSFEKKLIEAVKNRVKYVYEQRMIRCEEIPKGLYNRYDRSLLDCKFKYESR</sequence>
<keyword evidence="3 8" id="KW-0328">Glycosyltransferase</keyword>
<accession>A0A8R1HNJ4</accession>
<evidence type="ECO:0000256" key="7">
    <source>
        <dbReference type="ARBA" id="ARBA00023136"/>
    </source>
</evidence>
<dbReference type="AlphaFoldDB" id="A0A8R1HNJ4"/>
<reference evidence="9" key="2">
    <citation type="submission" date="2022-06" db="UniProtKB">
        <authorList>
            <consortium name="EnsemblMetazoa"/>
        </authorList>
    </citation>
    <scope>IDENTIFICATION</scope>
    <source>
        <strain evidence="9">DF5081</strain>
    </source>
</reference>
<evidence type="ECO:0000256" key="4">
    <source>
        <dbReference type="ARBA" id="ARBA00022679"/>
    </source>
</evidence>
<protein>
    <recommendedName>
        <fullName evidence="8">Glycosyltransferase family 92 protein</fullName>
        <ecNumber evidence="8">2.4.1.-</ecNumber>
    </recommendedName>
</protein>
<evidence type="ECO:0000256" key="5">
    <source>
        <dbReference type="ARBA" id="ARBA00022692"/>
    </source>
</evidence>
<dbReference type="PANTHER" id="PTHR21461">
    <property type="entry name" value="GLYCOSYLTRANSFERASE FAMILY 92 PROTEIN"/>
    <property type="match status" value="1"/>
</dbReference>
<comment type="subcellular location">
    <subcellularLocation>
        <location evidence="1">Membrane</location>
        <topology evidence="1">Single-pass membrane protein</topology>
    </subcellularLocation>
</comment>
<reference evidence="10" key="1">
    <citation type="submission" date="2010-08" db="EMBL/GenBank/DDBJ databases">
        <authorList>
            <consortium name="Caenorhabditis japonica Sequencing Consortium"/>
            <person name="Wilson R.K."/>
        </authorList>
    </citation>
    <scope>NUCLEOTIDE SEQUENCE [LARGE SCALE GENOMIC DNA]</scope>
    <source>
        <strain evidence="10">DF5081</strain>
    </source>
</reference>
<dbReference type="EnsemblMetazoa" id="CJA04265.1">
    <property type="protein sequence ID" value="CJA04265.1"/>
    <property type="gene ID" value="WBGene00123469"/>
</dbReference>
<organism evidence="9 10">
    <name type="scientific">Caenorhabditis japonica</name>
    <dbReference type="NCBI Taxonomy" id="281687"/>
    <lineage>
        <taxon>Eukaryota</taxon>
        <taxon>Metazoa</taxon>
        <taxon>Ecdysozoa</taxon>
        <taxon>Nematoda</taxon>
        <taxon>Chromadorea</taxon>
        <taxon>Rhabditida</taxon>
        <taxon>Rhabditina</taxon>
        <taxon>Rhabditomorpha</taxon>
        <taxon>Rhabditoidea</taxon>
        <taxon>Rhabditidae</taxon>
        <taxon>Peloderinae</taxon>
        <taxon>Caenorhabditis</taxon>
    </lineage>
</organism>
<keyword evidence="10" id="KW-1185">Reference proteome</keyword>
<dbReference type="Proteomes" id="UP000005237">
    <property type="component" value="Unassembled WGS sequence"/>
</dbReference>
<proteinExistence type="inferred from homology"/>
<evidence type="ECO:0000256" key="3">
    <source>
        <dbReference type="ARBA" id="ARBA00022676"/>
    </source>
</evidence>